<evidence type="ECO:0000313" key="5">
    <source>
        <dbReference type="EMBL" id="CAG4976804.1"/>
    </source>
</evidence>
<sequence>MEDTKGRKVVIREAKKEDMVEVDKMIQELAVFENLTGDARLSASDLIRDGFECRPGAFGCKVAEVDGQLTGYALYHRTYSTCTGHGLMLEDLYVRERMRRQGIGERLFNAVAKQALEQGCARLELHVLDWNPARSFYEARGAVDMTAARWRYYRLGTEALRQAAQRE</sequence>
<dbReference type="EMBL" id="CAJQZP010000692">
    <property type="protein sequence ID" value="CAG4976804.1"/>
    <property type="molecule type" value="Genomic_DNA"/>
</dbReference>
<evidence type="ECO:0000313" key="6">
    <source>
        <dbReference type="Proteomes" id="UP000691718"/>
    </source>
</evidence>
<dbReference type="InterPro" id="IPR051016">
    <property type="entry name" value="Diverse_Substrate_AcTransf"/>
</dbReference>
<comment type="caution">
    <text evidence="5">The sequence shown here is derived from an EMBL/GenBank/DDBJ whole genome shotgun (WGS) entry which is preliminary data.</text>
</comment>
<dbReference type="Pfam" id="PF00583">
    <property type="entry name" value="Acetyltransf_1"/>
    <property type="match status" value="1"/>
</dbReference>
<evidence type="ECO:0000259" key="4">
    <source>
        <dbReference type="PROSITE" id="PS51186"/>
    </source>
</evidence>
<organism evidence="5 6">
    <name type="scientific">Parnassius apollo</name>
    <name type="common">Apollo butterfly</name>
    <name type="synonym">Papilio apollo</name>
    <dbReference type="NCBI Taxonomy" id="110799"/>
    <lineage>
        <taxon>Eukaryota</taxon>
        <taxon>Metazoa</taxon>
        <taxon>Ecdysozoa</taxon>
        <taxon>Arthropoda</taxon>
        <taxon>Hexapoda</taxon>
        <taxon>Insecta</taxon>
        <taxon>Pterygota</taxon>
        <taxon>Neoptera</taxon>
        <taxon>Endopterygota</taxon>
        <taxon>Lepidoptera</taxon>
        <taxon>Glossata</taxon>
        <taxon>Ditrysia</taxon>
        <taxon>Papilionoidea</taxon>
        <taxon>Papilionidae</taxon>
        <taxon>Parnassiinae</taxon>
        <taxon>Parnassini</taxon>
        <taxon>Parnassius</taxon>
        <taxon>Parnassius</taxon>
    </lineage>
</organism>
<accession>A0A8S3WRG2</accession>
<reference evidence="5" key="1">
    <citation type="submission" date="2021-04" db="EMBL/GenBank/DDBJ databases">
        <authorList>
            <person name="Tunstrom K."/>
        </authorList>
    </citation>
    <scope>NUCLEOTIDE SEQUENCE</scope>
</reference>
<name>A0A8S3WRG2_PARAO</name>
<dbReference type="FunFam" id="3.40.630.30:FF:000064">
    <property type="entry name" value="GNAT family acetyltransferase"/>
    <property type="match status" value="1"/>
</dbReference>
<dbReference type="Proteomes" id="UP000691718">
    <property type="component" value="Unassembled WGS sequence"/>
</dbReference>
<dbReference type="GO" id="GO:0008080">
    <property type="term" value="F:N-acetyltransferase activity"/>
    <property type="evidence" value="ECO:0007669"/>
    <property type="project" value="TreeGrafter"/>
</dbReference>
<keyword evidence="2" id="KW-0808">Transferase</keyword>
<gene>
    <name evidence="5" type="ORF">PAPOLLO_LOCUS9304</name>
</gene>
<dbReference type="CDD" id="cd04301">
    <property type="entry name" value="NAT_SF"/>
    <property type="match status" value="1"/>
</dbReference>
<dbReference type="OrthoDB" id="7305308at2759"/>
<evidence type="ECO:0000256" key="2">
    <source>
        <dbReference type="ARBA" id="ARBA00022679"/>
    </source>
</evidence>
<proteinExistence type="inferred from homology"/>
<keyword evidence="3" id="KW-0012">Acyltransferase</keyword>
<feature type="domain" description="N-acetyltransferase" evidence="4">
    <location>
        <begin position="9"/>
        <end position="167"/>
    </location>
</feature>
<dbReference type="InterPro" id="IPR000182">
    <property type="entry name" value="GNAT_dom"/>
</dbReference>
<dbReference type="PANTHER" id="PTHR10545">
    <property type="entry name" value="DIAMINE N-ACETYLTRANSFERASE"/>
    <property type="match status" value="1"/>
</dbReference>
<dbReference type="PROSITE" id="PS51186">
    <property type="entry name" value="GNAT"/>
    <property type="match status" value="1"/>
</dbReference>
<keyword evidence="6" id="KW-1185">Reference proteome</keyword>
<evidence type="ECO:0000256" key="1">
    <source>
        <dbReference type="ARBA" id="ARBA00008694"/>
    </source>
</evidence>
<protein>
    <submittedName>
        <fullName evidence="5">(apollo) hypothetical protein</fullName>
    </submittedName>
</protein>
<dbReference type="PANTHER" id="PTHR10545:SF29">
    <property type="entry name" value="GH14572P-RELATED"/>
    <property type="match status" value="1"/>
</dbReference>
<comment type="similarity">
    <text evidence="1">Belongs to the acetyltransferase family.</text>
</comment>
<dbReference type="AlphaFoldDB" id="A0A8S3WRG2"/>
<evidence type="ECO:0000256" key="3">
    <source>
        <dbReference type="ARBA" id="ARBA00023315"/>
    </source>
</evidence>